<protein>
    <recommendedName>
        <fullName evidence="2">phosphoribosylanthranilate isomerase</fullName>
        <ecNumber evidence="2">5.3.1.24</ecNumber>
    </recommendedName>
</protein>
<dbReference type="Gene3D" id="3.20.20.70">
    <property type="entry name" value="Aldolase class I"/>
    <property type="match status" value="1"/>
</dbReference>
<accession>A0A1G5Z0F0</accession>
<comment type="pathway">
    <text evidence="1">Amino-acid biosynthesis; L-tryptophan biosynthesis; L-tryptophan from chorismate: step 3/5.</text>
</comment>
<keyword evidence="9" id="KW-1185">Reference proteome</keyword>
<dbReference type="SUPFAM" id="SSF51366">
    <property type="entry name" value="Ribulose-phoshate binding barrel"/>
    <property type="match status" value="1"/>
</dbReference>
<organism evidence="8 9">
    <name type="scientific">Algoriphagus alkaliphilus</name>
    <dbReference type="NCBI Taxonomy" id="279824"/>
    <lineage>
        <taxon>Bacteria</taxon>
        <taxon>Pseudomonadati</taxon>
        <taxon>Bacteroidota</taxon>
        <taxon>Cytophagia</taxon>
        <taxon>Cytophagales</taxon>
        <taxon>Cyclobacteriaceae</taxon>
        <taxon>Algoriphagus</taxon>
    </lineage>
</organism>
<evidence type="ECO:0000256" key="6">
    <source>
        <dbReference type="ARBA" id="ARBA00023235"/>
    </source>
</evidence>
<evidence type="ECO:0000256" key="2">
    <source>
        <dbReference type="ARBA" id="ARBA00012572"/>
    </source>
</evidence>
<sequence length="206" mass="22972">MALSTFVKINSITNLTDARYGAGMNVNLLGFNLDSNSDKYISHSVFKEISGWLSGVDFVGEFTHESIHGLLEILKEYPTITWIEYDRIEELKALVGKGYSLIYRMDLEEVRKIEPQVAKSLGQSGIIFHVVSKQDTLSEDDLKVLKNLAEKCKVILGTGINVQSVRTLLDNTGIYGISLSGSDEIKPGLKDMDELAEILEQLEIEE</sequence>
<dbReference type="InterPro" id="IPR011060">
    <property type="entry name" value="RibuloseP-bd_barrel"/>
</dbReference>
<dbReference type="EC" id="5.3.1.24" evidence="2"/>
<name>A0A1G5Z0F0_9BACT</name>
<keyword evidence="4" id="KW-0822">Tryptophan biosynthesis</keyword>
<dbReference type="InterPro" id="IPR013785">
    <property type="entry name" value="Aldolase_TIM"/>
</dbReference>
<evidence type="ECO:0000256" key="5">
    <source>
        <dbReference type="ARBA" id="ARBA00023141"/>
    </source>
</evidence>
<evidence type="ECO:0000313" key="9">
    <source>
        <dbReference type="Proteomes" id="UP000198756"/>
    </source>
</evidence>
<feature type="domain" description="N-(5'phosphoribosyl) anthranilate isomerase (PRAI)" evidence="7">
    <location>
        <begin position="58"/>
        <end position="200"/>
    </location>
</feature>
<dbReference type="Pfam" id="PF00697">
    <property type="entry name" value="PRAI"/>
    <property type="match status" value="1"/>
</dbReference>
<evidence type="ECO:0000313" key="8">
    <source>
        <dbReference type="EMBL" id="SDA87927.1"/>
    </source>
</evidence>
<keyword evidence="5" id="KW-0057">Aromatic amino acid biosynthesis</keyword>
<dbReference type="RefSeq" id="WP_092731411.1">
    <property type="nucleotide sequence ID" value="NZ_FMXE01000023.1"/>
</dbReference>
<dbReference type="AlphaFoldDB" id="A0A1G5Z0F0"/>
<dbReference type="EMBL" id="FMXE01000023">
    <property type="protein sequence ID" value="SDA87927.1"/>
    <property type="molecule type" value="Genomic_DNA"/>
</dbReference>
<dbReference type="UniPathway" id="UPA00035">
    <property type="reaction ID" value="UER00042"/>
</dbReference>
<dbReference type="GO" id="GO:0000162">
    <property type="term" value="P:L-tryptophan biosynthetic process"/>
    <property type="evidence" value="ECO:0007669"/>
    <property type="project" value="UniProtKB-UniPathway"/>
</dbReference>
<evidence type="ECO:0000256" key="4">
    <source>
        <dbReference type="ARBA" id="ARBA00022822"/>
    </source>
</evidence>
<evidence type="ECO:0000259" key="7">
    <source>
        <dbReference type="Pfam" id="PF00697"/>
    </source>
</evidence>
<reference evidence="9" key="1">
    <citation type="submission" date="2016-10" db="EMBL/GenBank/DDBJ databases">
        <authorList>
            <person name="Varghese N."/>
            <person name="Submissions S."/>
        </authorList>
    </citation>
    <scope>NUCLEOTIDE SEQUENCE [LARGE SCALE GENOMIC DNA]</scope>
    <source>
        <strain evidence="9">DSM 22703</strain>
    </source>
</reference>
<proteinExistence type="predicted"/>
<dbReference type="OrthoDB" id="941905at2"/>
<keyword evidence="6 8" id="KW-0413">Isomerase</keyword>
<dbReference type="GO" id="GO:0004640">
    <property type="term" value="F:phosphoribosylanthranilate isomerase activity"/>
    <property type="evidence" value="ECO:0007669"/>
    <property type="project" value="UniProtKB-EC"/>
</dbReference>
<dbReference type="STRING" id="279824.SAMN03080617_03019"/>
<evidence type="ECO:0000256" key="1">
    <source>
        <dbReference type="ARBA" id="ARBA00004664"/>
    </source>
</evidence>
<evidence type="ECO:0000256" key="3">
    <source>
        <dbReference type="ARBA" id="ARBA00022605"/>
    </source>
</evidence>
<gene>
    <name evidence="8" type="ORF">SAMN03080617_03019</name>
</gene>
<keyword evidence="3" id="KW-0028">Amino-acid biosynthesis</keyword>
<dbReference type="InterPro" id="IPR001240">
    <property type="entry name" value="PRAI_dom"/>
</dbReference>
<dbReference type="Proteomes" id="UP000198756">
    <property type="component" value="Unassembled WGS sequence"/>
</dbReference>